<accession>A0A9D7QJ10</accession>
<gene>
    <name evidence="3" type="ORF">IPN75_00510</name>
</gene>
<feature type="domain" description="M23ase beta-sheet core" evidence="2">
    <location>
        <begin position="147"/>
        <end position="244"/>
    </location>
</feature>
<dbReference type="Gene3D" id="2.70.70.10">
    <property type="entry name" value="Glucose Permease (Domain IIA)"/>
    <property type="match status" value="1"/>
</dbReference>
<organism evidence="3 4">
    <name type="scientific">Candidatus Dechloromonas phosphorivorans</name>
    <dbReference type="NCBI Taxonomy" id="2899244"/>
    <lineage>
        <taxon>Bacteria</taxon>
        <taxon>Pseudomonadati</taxon>
        <taxon>Pseudomonadota</taxon>
        <taxon>Betaproteobacteria</taxon>
        <taxon>Rhodocyclales</taxon>
        <taxon>Azonexaceae</taxon>
        <taxon>Dechloromonas</taxon>
    </lineage>
</organism>
<sequence>MRRLLILSLLIACTLPGVASAKQAYPFSVSAERSGPGSNLIARNLGPAPVSVRLRLSVADNVSASQPLPVYAVVRPYSELLLLQIHPSYPGRGLRFSTQSTFSVGSFHAIPDPRATYRLPFANGQSFVISQALGGPLSTHTADDSEHAVDFTMPENTPVVAARDGVVIETEAANRYGGKDRVLLAMANYVRILHVDETVATYAHLAPGGVRVRPGEKVSAGTVIGLSGATGYTSGPHLHFVVQKLVRRNEGFAMVSVPFRFIVGDPPYVFAPKFRHLATADYATPGKAPPFADAP</sequence>
<keyword evidence="1" id="KW-0732">Signal</keyword>
<comment type="caution">
    <text evidence="3">The sequence shown here is derived from an EMBL/GenBank/DDBJ whole genome shotgun (WGS) entry which is preliminary data.</text>
</comment>
<dbReference type="AlphaFoldDB" id="A0A9D7QJ10"/>
<evidence type="ECO:0000313" key="3">
    <source>
        <dbReference type="EMBL" id="MBK8888947.1"/>
    </source>
</evidence>
<dbReference type="EMBL" id="JADKBR010000001">
    <property type="protein sequence ID" value="MBK8888947.1"/>
    <property type="molecule type" value="Genomic_DNA"/>
</dbReference>
<protein>
    <submittedName>
        <fullName evidence="3">M23 family metallopeptidase</fullName>
    </submittedName>
</protein>
<dbReference type="GO" id="GO:0008168">
    <property type="term" value="F:methyltransferase activity"/>
    <property type="evidence" value="ECO:0007669"/>
    <property type="project" value="InterPro"/>
</dbReference>
<proteinExistence type="predicted"/>
<evidence type="ECO:0000259" key="2">
    <source>
        <dbReference type="Pfam" id="PF01551"/>
    </source>
</evidence>
<name>A0A9D7QJ10_9RHOO</name>
<dbReference type="InterPro" id="IPR011055">
    <property type="entry name" value="Dup_hybrid_motif"/>
</dbReference>
<dbReference type="InterPro" id="IPR002052">
    <property type="entry name" value="DNA_methylase_N6_adenine_CS"/>
</dbReference>
<dbReference type="CDD" id="cd12797">
    <property type="entry name" value="M23_peptidase"/>
    <property type="match status" value="1"/>
</dbReference>
<dbReference type="SUPFAM" id="SSF51261">
    <property type="entry name" value="Duplicated hybrid motif"/>
    <property type="match status" value="1"/>
</dbReference>
<dbReference type="GO" id="GO:0032259">
    <property type="term" value="P:methylation"/>
    <property type="evidence" value="ECO:0007669"/>
    <property type="project" value="InterPro"/>
</dbReference>
<feature type="chain" id="PRO_5038913052" evidence="1">
    <location>
        <begin position="20"/>
        <end position="295"/>
    </location>
</feature>
<dbReference type="PROSITE" id="PS00092">
    <property type="entry name" value="N6_MTASE"/>
    <property type="match status" value="1"/>
</dbReference>
<dbReference type="PANTHER" id="PTHR21666">
    <property type="entry name" value="PEPTIDASE-RELATED"/>
    <property type="match status" value="1"/>
</dbReference>
<dbReference type="Pfam" id="PF01551">
    <property type="entry name" value="Peptidase_M23"/>
    <property type="match status" value="1"/>
</dbReference>
<dbReference type="Proteomes" id="UP000808146">
    <property type="component" value="Unassembled WGS sequence"/>
</dbReference>
<feature type="signal peptide" evidence="1">
    <location>
        <begin position="1"/>
        <end position="19"/>
    </location>
</feature>
<dbReference type="PANTHER" id="PTHR21666:SF294">
    <property type="entry name" value="PEPTIDASE M23"/>
    <property type="match status" value="1"/>
</dbReference>
<dbReference type="InterPro" id="IPR016047">
    <property type="entry name" value="M23ase_b-sheet_dom"/>
</dbReference>
<evidence type="ECO:0000256" key="1">
    <source>
        <dbReference type="SAM" id="SignalP"/>
    </source>
</evidence>
<dbReference type="GO" id="GO:0003676">
    <property type="term" value="F:nucleic acid binding"/>
    <property type="evidence" value="ECO:0007669"/>
    <property type="project" value="InterPro"/>
</dbReference>
<dbReference type="GO" id="GO:0004222">
    <property type="term" value="F:metalloendopeptidase activity"/>
    <property type="evidence" value="ECO:0007669"/>
    <property type="project" value="TreeGrafter"/>
</dbReference>
<evidence type="ECO:0000313" key="4">
    <source>
        <dbReference type="Proteomes" id="UP000808146"/>
    </source>
</evidence>
<dbReference type="InterPro" id="IPR050570">
    <property type="entry name" value="Cell_wall_metabolism_enzyme"/>
</dbReference>
<reference evidence="3" key="1">
    <citation type="submission" date="2020-10" db="EMBL/GenBank/DDBJ databases">
        <title>Connecting structure to function with the recovery of over 1000 high-quality activated sludge metagenome-assembled genomes encoding full-length rRNA genes using long-read sequencing.</title>
        <authorList>
            <person name="Singleton C.M."/>
            <person name="Petriglieri F."/>
            <person name="Kristensen J.M."/>
            <person name="Kirkegaard R.H."/>
            <person name="Michaelsen T.Y."/>
            <person name="Andersen M.H."/>
            <person name="Karst S.M."/>
            <person name="Dueholm M.S."/>
            <person name="Nielsen P.H."/>
            <person name="Albertsen M."/>
        </authorList>
    </citation>
    <scope>NUCLEOTIDE SEQUENCE</scope>
    <source>
        <strain evidence="3">OdNE_18-Q3-R46-58_BAT3C.305</strain>
    </source>
</reference>